<comment type="caution">
    <text evidence="8">The sequence shown here is derived from an EMBL/GenBank/DDBJ whole genome shotgun (WGS) entry which is preliminary data.</text>
</comment>
<dbReference type="GO" id="GO:0005783">
    <property type="term" value="C:endoplasmic reticulum"/>
    <property type="evidence" value="ECO:0007669"/>
    <property type="project" value="TreeGrafter"/>
</dbReference>
<dbReference type="PANTHER" id="PTHR13439:SF7">
    <property type="entry name" value="PROTEIN CLN8"/>
    <property type="match status" value="1"/>
</dbReference>
<keyword evidence="2 5" id="KW-0812">Transmembrane</keyword>
<evidence type="ECO:0000256" key="4">
    <source>
        <dbReference type="ARBA" id="ARBA00023136"/>
    </source>
</evidence>
<feature type="transmembrane region" description="Helical" evidence="6">
    <location>
        <begin position="204"/>
        <end position="228"/>
    </location>
</feature>
<feature type="domain" description="TLC" evidence="7">
    <location>
        <begin position="37"/>
        <end position="241"/>
    </location>
</feature>
<dbReference type="InterPro" id="IPR050846">
    <property type="entry name" value="TLCD"/>
</dbReference>
<keyword evidence="3 6" id="KW-1133">Transmembrane helix</keyword>
<dbReference type="InterPro" id="IPR006634">
    <property type="entry name" value="TLC-dom"/>
</dbReference>
<feature type="transmembrane region" description="Helical" evidence="6">
    <location>
        <begin position="40"/>
        <end position="65"/>
    </location>
</feature>
<evidence type="ECO:0000256" key="5">
    <source>
        <dbReference type="PROSITE-ProRule" id="PRU00205"/>
    </source>
</evidence>
<evidence type="ECO:0000256" key="3">
    <source>
        <dbReference type="ARBA" id="ARBA00022989"/>
    </source>
</evidence>
<dbReference type="PANTHER" id="PTHR13439">
    <property type="entry name" value="CT120 PROTEIN"/>
    <property type="match status" value="1"/>
</dbReference>
<feature type="transmembrane region" description="Helical" evidence="6">
    <location>
        <begin position="115"/>
        <end position="136"/>
    </location>
</feature>
<sequence length="287" mass="32362">MSSPVQRPPVAVDVIESEELVQSISPVLLTLDYNHLRVKFLVAGGSFAFFSLIFTATLFLCGLFPVFRNLGLKFQVFLSLSVVRGIYGVFASIVGLYGIFYTTNLDRDVTFSKMLIIHHAIGVFSYTISVGLSANFSIGCKVLILEMSTPFSCLSYLLLKVGMERSVWWRLNQMFLVHTFHLRSVVECYLWYFTLKHWQYIWNFLPTSLLILTYTGLVLVTFVMTPYWGYKKTQQLFNPVDWNFEDSNKHGSRQSTVVVNGAVKNISVANGVANNAGVANGVTKKTI</sequence>
<protein>
    <recommendedName>
        <fullName evidence="7">TLC domain-containing protein</fullName>
    </recommendedName>
</protein>
<dbReference type="Proteomes" id="UP000678393">
    <property type="component" value="Unassembled WGS sequence"/>
</dbReference>
<proteinExistence type="predicted"/>
<keyword evidence="4 5" id="KW-0472">Membrane</keyword>
<keyword evidence="9" id="KW-1185">Reference proteome</keyword>
<feature type="transmembrane region" description="Helical" evidence="6">
    <location>
        <begin position="85"/>
        <end position="103"/>
    </location>
</feature>
<evidence type="ECO:0000313" key="8">
    <source>
        <dbReference type="EMBL" id="CAG5120432.1"/>
    </source>
</evidence>
<dbReference type="AlphaFoldDB" id="A0A8S3YY13"/>
<evidence type="ECO:0000256" key="2">
    <source>
        <dbReference type="ARBA" id="ARBA00022692"/>
    </source>
</evidence>
<evidence type="ECO:0000313" key="9">
    <source>
        <dbReference type="Proteomes" id="UP000678393"/>
    </source>
</evidence>
<gene>
    <name evidence="8" type="ORF">CUNI_LOCUS5990</name>
</gene>
<comment type="subcellular location">
    <subcellularLocation>
        <location evidence="1">Membrane</location>
        <topology evidence="1">Multi-pass membrane protein</topology>
    </subcellularLocation>
</comment>
<dbReference type="OrthoDB" id="10052906at2759"/>
<evidence type="ECO:0000259" key="7">
    <source>
        <dbReference type="PROSITE" id="PS50922"/>
    </source>
</evidence>
<name>A0A8S3YY13_9EUPU</name>
<dbReference type="GO" id="GO:0016020">
    <property type="term" value="C:membrane"/>
    <property type="evidence" value="ECO:0007669"/>
    <property type="project" value="UniProtKB-SubCell"/>
</dbReference>
<evidence type="ECO:0000256" key="6">
    <source>
        <dbReference type="SAM" id="Phobius"/>
    </source>
</evidence>
<organism evidence="8 9">
    <name type="scientific">Candidula unifasciata</name>
    <dbReference type="NCBI Taxonomy" id="100452"/>
    <lineage>
        <taxon>Eukaryota</taxon>
        <taxon>Metazoa</taxon>
        <taxon>Spiralia</taxon>
        <taxon>Lophotrochozoa</taxon>
        <taxon>Mollusca</taxon>
        <taxon>Gastropoda</taxon>
        <taxon>Heterobranchia</taxon>
        <taxon>Euthyneura</taxon>
        <taxon>Panpulmonata</taxon>
        <taxon>Eupulmonata</taxon>
        <taxon>Stylommatophora</taxon>
        <taxon>Helicina</taxon>
        <taxon>Helicoidea</taxon>
        <taxon>Geomitridae</taxon>
        <taxon>Candidula</taxon>
    </lineage>
</organism>
<evidence type="ECO:0000256" key="1">
    <source>
        <dbReference type="ARBA" id="ARBA00004141"/>
    </source>
</evidence>
<dbReference type="GO" id="GO:0055088">
    <property type="term" value="P:lipid homeostasis"/>
    <property type="evidence" value="ECO:0007669"/>
    <property type="project" value="TreeGrafter"/>
</dbReference>
<accession>A0A8S3YY13</accession>
<reference evidence="8" key="1">
    <citation type="submission" date="2021-04" db="EMBL/GenBank/DDBJ databases">
        <authorList>
            <consortium name="Molecular Ecology Group"/>
        </authorList>
    </citation>
    <scope>NUCLEOTIDE SEQUENCE</scope>
</reference>
<dbReference type="EMBL" id="CAJHNH020000894">
    <property type="protein sequence ID" value="CAG5120432.1"/>
    <property type="molecule type" value="Genomic_DNA"/>
</dbReference>
<dbReference type="PROSITE" id="PS50922">
    <property type="entry name" value="TLC"/>
    <property type="match status" value="1"/>
</dbReference>